<comment type="caution">
    <text evidence="6">The sequence shown here is derived from an EMBL/GenBank/DDBJ whole genome shotgun (WGS) entry which is preliminary data.</text>
</comment>
<dbReference type="Pfam" id="PF22692">
    <property type="entry name" value="LlgE_F_G_D1"/>
    <property type="match status" value="1"/>
</dbReference>
<dbReference type="InterPro" id="IPR020013">
    <property type="entry name" value="Flagellar_FlgE/F/G"/>
</dbReference>
<dbReference type="EMBL" id="DXES01000040">
    <property type="protein sequence ID" value="HIX65004.1"/>
    <property type="molecule type" value="Genomic_DNA"/>
</dbReference>
<protein>
    <submittedName>
        <fullName evidence="6">Flagellar hook-basal body protein</fullName>
    </submittedName>
</protein>
<dbReference type="NCBIfam" id="TIGR03506">
    <property type="entry name" value="FlgEFG_subfam"/>
    <property type="match status" value="1"/>
</dbReference>
<keyword evidence="6" id="KW-0282">Flagellum</keyword>
<evidence type="ECO:0000313" key="7">
    <source>
        <dbReference type="Proteomes" id="UP000886800"/>
    </source>
</evidence>
<evidence type="ECO:0000259" key="3">
    <source>
        <dbReference type="Pfam" id="PF00460"/>
    </source>
</evidence>
<dbReference type="Pfam" id="PF06429">
    <property type="entry name" value="Flg_bbr_C"/>
    <property type="match status" value="1"/>
</dbReference>
<keyword evidence="6" id="KW-0969">Cilium</keyword>
<dbReference type="Proteomes" id="UP000886800">
    <property type="component" value="Unassembled WGS sequence"/>
</dbReference>
<name>A0A9D1WPS2_9FIRM</name>
<feature type="domain" description="Flagellar basal body rod protein N-terminal" evidence="3">
    <location>
        <begin position="5"/>
        <end position="35"/>
    </location>
</feature>
<dbReference type="InterPro" id="IPR037925">
    <property type="entry name" value="FlgE/F/G-like"/>
</dbReference>
<reference evidence="6" key="1">
    <citation type="journal article" date="2021" name="PeerJ">
        <title>Extensive microbial diversity within the chicken gut microbiome revealed by metagenomics and culture.</title>
        <authorList>
            <person name="Gilroy R."/>
            <person name="Ravi A."/>
            <person name="Getino M."/>
            <person name="Pursley I."/>
            <person name="Horton D.L."/>
            <person name="Alikhan N.F."/>
            <person name="Baker D."/>
            <person name="Gharbi K."/>
            <person name="Hall N."/>
            <person name="Watson M."/>
            <person name="Adriaenssens E.M."/>
            <person name="Foster-Nyarko E."/>
            <person name="Jarju S."/>
            <person name="Secka A."/>
            <person name="Antonio M."/>
            <person name="Oren A."/>
            <person name="Chaudhuri R.R."/>
            <person name="La Ragione R."/>
            <person name="Hildebrand F."/>
            <person name="Pallen M.J."/>
        </authorList>
    </citation>
    <scope>NUCLEOTIDE SEQUENCE</scope>
    <source>
        <strain evidence="6">CHK188-5543</strain>
    </source>
</reference>
<dbReference type="PANTHER" id="PTHR30435">
    <property type="entry name" value="FLAGELLAR PROTEIN"/>
    <property type="match status" value="1"/>
</dbReference>
<dbReference type="GO" id="GO:0009425">
    <property type="term" value="C:bacterial-type flagellum basal body"/>
    <property type="evidence" value="ECO:0007669"/>
    <property type="project" value="UniProtKB-SubCell"/>
</dbReference>
<dbReference type="InterPro" id="IPR053967">
    <property type="entry name" value="LlgE_F_G-like_D1"/>
</dbReference>
<dbReference type="PANTHER" id="PTHR30435:SF19">
    <property type="entry name" value="FLAGELLAR BASAL-BODY ROD PROTEIN FLGG"/>
    <property type="match status" value="1"/>
</dbReference>
<dbReference type="GO" id="GO:0071978">
    <property type="term" value="P:bacterial-type flagellum-dependent swarming motility"/>
    <property type="evidence" value="ECO:0007669"/>
    <property type="project" value="TreeGrafter"/>
</dbReference>
<dbReference type="AlphaFoldDB" id="A0A9D1WPS2"/>
<feature type="domain" description="Flagellar basal-body/hook protein C-terminal" evidence="4">
    <location>
        <begin position="198"/>
        <end position="242"/>
    </location>
</feature>
<organism evidence="6 7">
    <name type="scientific">Candidatus Anaerotruncus excrementipullorum</name>
    <dbReference type="NCBI Taxonomy" id="2838465"/>
    <lineage>
        <taxon>Bacteria</taxon>
        <taxon>Bacillati</taxon>
        <taxon>Bacillota</taxon>
        <taxon>Clostridia</taxon>
        <taxon>Eubacteriales</taxon>
        <taxon>Oscillospiraceae</taxon>
        <taxon>Anaerotruncus</taxon>
    </lineage>
</organism>
<proteinExistence type="inferred from homology"/>
<accession>A0A9D1WPS2</accession>
<dbReference type="InterPro" id="IPR001444">
    <property type="entry name" value="Flag_bb_rod_N"/>
</dbReference>
<evidence type="ECO:0000256" key="2">
    <source>
        <dbReference type="RuleBase" id="RU362116"/>
    </source>
</evidence>
<sequence>MKISFYNGVSGLVAYQEELNRVSNNVANANTVGFKPSQSTFSALLHTRMAVNSETQPLTGHGVRIQAPRLLCQQGAALQTGHSLDFALMGEGFFAVERPDGSTAYTRSGAFDISMEGDSGYLVTSDGAYVLDRRGRRIEVEPEDRDSPLDLEGLAEQIGVYAIPNPYGLEPVGGNCYVTTAPSGEAEAMDEGAYQLLQGTLEQSAVNLSDEMVSVIAAQRAFQLNAKLVQTADELEQTVNNLR</sequence>
<dbReference type="SUPFAM" id="SSF117143">
    <property type="entry name" value="Flagellar hook protein flgE"/>
    <property type="match status" value="1"/>
</dbReference>
<comment type="subcellular location">
    <subcellularLocation>
        <location evidence="2">Bacterial flagellum basal body</location>
    </subcellularLocation>
</comment>
<gene>
    <name evidence="6" type="ORF">H9736_02010</name>
</gene>
<evidence type="ECO:0000259" key="4">
    <source>
        <dbReference type="Pfam" id="PF06429"/>
    </source>
</evidence>
<comment type="similarity">
    <text evidence="1 2">Belongs to the flagella basal body rod proteins family.</text>
</comment>
<evidence type="ECO:0000259" key="5">
    <source>
        <dbReference type="Pfam" id="PF22692"/>
    </source>
</evidence>
<evidence type="ECO:0000256" key="1">
    <source>
        <dbReference type="ARBA" id="ARBA00009677"/>
    </source>
</evidence>
<dbReference type="Pfam" id="PF00460">
    <property type="entry name" value="Flg_bb_rod"/>
    <property type="match status" value="1"/>
</dbReference>
<keyword evidence="6" id="KW-0966">Cell projection</keyword>
<feature type="domain" description="Flagellar hook protein FlgE/F/G-like D1" evidence="5">
    <location>
        <begin position="87"/>
        <end position="142"/>
    </location>
</feature>
<dbReference type="InterPro" id="IPR010930">
    <property type="entry name" value="Flg_bb/hook_C_dom"/>
</dbReference>
<keyword evidence="2" id="KW-0975">Bacterial flagellum</keyword>
<evidence type="ECO:0000313" key="6">
    <source>
        <dbReference type="EMBL" id="HIX65004.1"/>
    </source>
</evidence>
<reference evidence="6" key="2">
    <citation type="submission" date="2021-04" db="EMBL/GenBank/DDBJ databases">
        <authorList>
            <person name="Gilroy R."/>
        </authorList>
    </citation>
    <scope>NUCLEOTIDE SEQUENCE</scope>
    <source>
        <strain evidence="6">CHK188-5543</strain>
    </source>
</reference>